<evidence type="ECO:0000256" key="8">
    <source>
        <dbReference type="PROSITE-ProRule" id="PRU00339"/>
    </source>
</evidence>
<evidence type="ECO:0000313" key="11">
    <source>
        <dbReference type="Proteomes" id="UP001627154"/>
    </source>
</evidence>
<comment type="caution">
    <text evidence="10">The sequence shown here is derived from an EMBL/GenBank/DDBJ whole genome shotgun (WGS) entry which is preliminary data.</text>
</comment>
<dbReference type="InterPro" id="IPR050754">
    <property type="entry name" value="FKBP4/5/8-like"/>
</dbReference>
<protein>
    <recommendedName>
        <fullName evidence="2 7">peptidylprolyl isomerase</fullName>
        <ecNumber evidence="2 7">5.2.1.8</ecNumber>
    </recommendedName>
</protein>
<dbReference type="PROSITE" id="PS50059">
    <property type="entry name" value="FKBP_PPIASE"/>
    <property type="match status" value="2"/>
</dbReference>
<dbReference type="SUPFAM" id="SSF54534">
    <property type="entry name" value="FKBP-like"/>
    <property type="match status" value="2"/>
</dbReference>
<proteinExistence type="predicted"/>
<organism evidence="10 11">
    <name type="scientific">Trichogramma kaykai</name>
    <dbReference type="NCBI Taxonomy" id="54128"/>
    <lineage>
        <taxon>Eukaryota</taxon>
        <taxon>Metazoa</taxon>
        <taxon>Ecdysozoa</taxon>
        <taxon>Arthropoda</taxon>
        <taxon>Hexapoda</taxon>
        <taxon>Insecta</taxon>
        <taxon>Pterygota</taxon>
        <taxon>Neoptera</taxon>
        <taxon>Endopterygota</taxon>
        <taxon>Hymenoptera</taxon>
        <taxon>Apocrita</taxon>
        <taxon>Proctotrupomorpha</taxon>
        <taxon>Chalcidoidea</taxon>
        <taxon>Trichogrammatidae</taxon>
        <taxon>Trichogramma</taxon>
    </lineage>
</organism>
<dbReference type="SUPFAM" id="SSF48452">
    <property type="entry name" value="TPR-like"/>
    <property type="match status" value="1"/>
</dbReference>
<comment type="catalytic activity">
    <reaction evidence="1 7">
        <text>[protein]-peptidylproline (omega=180) = [protein]-peptidylproline (omega=0)</text>
        <dbReference type="Rhea" id="RHEA:16237"/>
        <dbReference type="Rhea" id="RHEA-COMP:10747"/>
        <dbReference type="Rhea" id="RHEA-COMP:10748"/>
        <dbReference type="ChEBI" id="CHEBI:83833"/>
        <dbReference type="ChEBI" id="CHEBI:83834"/>
        <dbReference type="EC" id="5.2.1.8"/>
    </reaction>
</comment>
<dbReference type="InterPro" id="IPR001179">
    <property type="entry name" value="PPIase_FKBP_dom"/>
</dbReference>
<evidence type="ECO:0000256" key="6">
    <source>
        <dbReference type="ARBA" id="ARBA00023235"/>
    </source>
</evidence>
<name>A0ABD2WEX3_9HYME</name>
<evidence type="ECO:0000313" key="10">
    <source>
        <dbReference type="EMBL" id="KAL3391672.1"/>
    </source>
</evidence>
<keyword evidence="4 8" id="KW-0802">TPR repeat</keyword>
<dbReference type="InterPro" id="IPR046357">
    <property type="entry name" value="PPIase_dom_sf"/>
</dbReference>
<dbReference type="PROSITE" id="PS50293">
    <property type="entry name" value="TPR_REGION"/>
    <property type="match status" value="1"/>
</dbReference>
<gene>
    <name evidence="10" type="ORF">TKK_013601</name>
</gene>
<evidence type="ECO:0000256" key="2">
    <source>
        <dbReference type="ARBA" id="ARBA00013194"/>
    </source>
</evidence>
<feature type="domain" description="PPIase FKBP-type" evidence="9">
    <location>
        <begin position="147"/>
        <end position="233"/>
    </location>
</feature>
<dbReference type="PANTHER" id="PTHR46512">
    <property type="entry name" value="PEPTIDYLPROLYL ISOMERASE"/>
    <property type="match status" value="1"/>
</dbReference>
<dbReference type="InterPro" id="IPR011990">
    <property type="entry name" value="TPR-like_helical_dom_sf"/>
</dbReference>
<dbReference type="Pfam" id="PF00254">
    <property type="entry name" value="FKBP_C"/>
    <property type="match status" value="2"/>
</dbReference>
<sequence length="460" mass="51767">MAVDITPSKDGGVLKEILREGTSDKTPQVGAHVIVHYVGTLLDGTKFDSSRDRNEKFQFDLGLGQVIKGWDIGIASMKKGELAVLTCAPNYAYGASGSPPKIPPNSTLKFEVELFDWIGEDLSPDKSNSITREQITAGTGYANPKEDGLVDVHLTGLYNGKQFEDRDVKFTLGEGESEGVIRGVEIALEKFKKGEKSKVFIKSKYAFGTSGKPEFNIPPNADVEYIVELKNFEKALELWSMEGPQKVEQALLFKDKGTTYFKNQKYELAIRMYKKVVECVNEDIDFKEDELAIKRVNLLLSANLNLALCFLKVKSPLEAKEASEKAIELDPRNEKALFRKGQALMDLIDYEEAVKIFQKVLEIEPKNTVAMKNIQICQEKIKNNLAREKKLYANMFEKFAKQDQQRLEEEERKKPNIMHGTLGEWGQEERPGGRDATAFEKENPNILMLNANGSGEFKNM</sequence>
<dbReference type="Gene3D" id="3.10.50.40">
    <property type="match status" value="2"/>
</dbReference>
<evidence type="ECO:0000256" key="5">
    <source>
        <dbReference type="ARBA" id="ARBA00023110"/>
    </source>
</evidence>
<dbReference type="EC" id="5.2.1.8" evidence="2 7"/>
<dbReference type="PANTHER" id="PTHR46512:SF9">
    <property type="entry name" value="PEPTIDYLPROLYL ISOMERASE"/>
    <property type="match status" value="1"/>
</dbReference>
<keyword evidence="5 7" id="KW-0697">Rotamase</keyword>
<dbReference type="FunFam" id="3.10.50.40:FF:000056">
    <property type="entry name" value="Peptidylprolyl isomerase"/>
    <property type="match status" value="1"/>
</dbReference>
<dbReference type="FunFam" id="3.10.50.40:FF:000013">
    <property type="entry name" value="Peptidylprolyl isomerase"/>
    <property type="match status" value="1"/>
</dbReference>
<dbReference type="AlphaFoldDB" id="A0ABD2WEX3"/>
<dbReference type="EMBL" id="JBJJXI010000108">
    <property type="protein sequence ID" value="KAL3391672.1"/>
    <property type="molecule type" value="Genomic_DNA"/>
</dbReference>
<feature type="repeat" description="TPR" evidence="8">
    <location>
        <begin position="334"/>
        <end position="367"/>
    </location>
</feature>
<dbReference type="PROSITE" id="PS50005">
    <property type="entry name" value="TPR"/>
    <property type="match status" value="2"/>
</dbReference>
<keyword evidence="6 7" id="KW-0413">Isomerase</keyword>
<dbReference type="FunFam" id="1.25.40.10:FF:000008">
    <property type="entry name" value="Peptidylprolyl isomerase"/>
    <property type="match status" value="1"/>
</dbReference>
<keyword evidence="11" id="KW-1185">Reference proteome</keyword>
<accession>A0ABD2WEX3</accession>
<reference evidence="10 11" key="1">
    <citation type="journal article" date="2024" name="bioRxiv">
        <title>A reference genome for Trichogramma kaykai: A tiny desert-dwelling parasitoid wasp with competing sex-ratio distorters.</title>
        <authorList>
            <person name="Culotta J."/>
            <person name="Lindsey A.R."/>
        </authorList>
    </citation>
    <scope>NUCLEOTIDE SEQUENCE [LARGE SCALE GENOMIC DNA]</scope>
    <source>
        <strain evidence="10 11">KSX58</strain>
    </source>
</reference>
<evidence type="ECO:0000256" key="3">
    <source>
        <dbReference type="ARBA" id="ARBA00022737"/>
    </source>
</evidence>
<evidence type="ECO:0000256" key="7">
    <source>
        <dbReference type="PROSITE-ProRule" id="PRU00277"/>
    </source>
</evidence>
<dbReference type="Gene3D" id="1.25.40.10">
    <property type="entry name" value="Tetratricopeptide repeat domain"/>
    <property type="match status" value="1"/>
</dbReference>
<evidence type="ECO:0000256" key="4">
    <source>
        <dbReference type="ARBA" id="ARBA00022803"/>
    </source>
</evidence>
<keyword evidence="3" id="KW-0677">Repeat</keyword>
<evidence type="ECO:0000256" key="1">
    <source>
        <dbReference type="ARBA" id="ARBA00000971"/>
    </source>
</evidence>
<dbReference type="Pfam" id="PF14559">
    <property type="entry name" value="TPR_19"/>
    <property type="match status" value="1"/>
</dbReference>
<dbReference type="InterPro" id="IPR019734">
    <property type="entry name" value="TPR_rpt"/>
</dbReference>
<feature type="repeat" description="TPR" evidence="8">
    <location>
        <begin position="250"/>
        <end position="283"/>
    </location>
</feature>
<feature type="domain" description="PPIase FKBP-type" evidence="9">
    <location>
        <begin position="30"/>
        <end position="118"/>
    </location>
</feature>
<dbReference type="Proteomes" id="UP001627154">
    <property type="component" value="Unassembled WGS sequence"/>
</dbReference>
<dbReference type="GO" id="GO:0003755">
    <property type="term" value="F:peptidyl-prolyl cis-trans isomerase activity"/>
    <property type="evidence" value="ECO:0007669"/>
    <property type="project" value="UniProtKB-KW"/>
</dbReference>
<dbReference type="SMART" id="SM00028">
    <property type="entry name" value="TPR"/>
    <property type="match status" value="3"/>
</dbReference>
<evidence type="ECO:0000259" key="9">
    <source>
        <dbReference type="PROSITE" id="PS50059"/>
    </source>
</evidence>